<reference evidence="2" key="3">
    <citation type="submission" date="2024-03" db="EMBL/GenBank/DDBJ databases">
        <title>The Genome Sequence of Enterococcus sp. DIV0238c.</title>
        <authorList>
            <consortium name="The Broad Institute Genomics Platform"/>
            <consortium name="The Broad Institute Microbial Omics Core"/>
            <consortium name="The Broad Institute Genomic Center for Infectious Diseases"/>
            <person name="Earl A."/>
            <person name="Manson A."/>
            <person name="Gilmore M."/>
            <person name="Schwartman J."/>
            <person name="Shea T."/>
            <person name="Abouelleil A."/>
            <person name="Cao P."/>
            <person name="Chapman S."/>
            <person name="Cusick C."/>
            <person name="Young S."/>
            <person name="Neafsey D."/>
            <person name="Nusbaum C."/>
            <person name="Birren B."/>
        </authorList>
    </citation>
    <scope>NUCLEOTIDE SEQUENCE</scope>
    <source>
        <strain evidence="2">9D6_DIV0238</strain>
    </source>
</reference>
<name>A0A200JDQ1_9ENTE</name>
<dbReference type="EMBL" id="CP147246">
    <property type="protein sequence ID" value="WYJ95206.1"/>
    <property type="molecule type" value="Genomic_DNA"/>
</dbReference>
<dbReference type="AlphaFoldDB" id="A0A200JDQ1"/>
<organism evidence="1">
    <name type="scientific">Candidatus Enterococcus dunnyi</name>
    <dbReference type="NCBI Taxonomy" id="1834192"/>
    <lineage>
        <taxon>Bacteria</taxon>
        <taxon>Bacillati</taxon>
        <taxon>Bacillota</taxon>
        <taxon>Bacilli</taxon>
        <taxon>Lactobacillales</taxon>
        <taxon>Enterococcaceae</taxon>
        <taxon>Enterococcus</taxon>
    </lineage>
</organism>
<accession>A0A200JDQ1</accession>
<evidence type="ECO:0000313" key="2">
    <source>
        <dbReference type="EMBL" id="WYJ95206.1"/>
    </source>
</evidence>
<dbReference type="Proteomes" id="UP000196151">
    <property type="component" value="Chromosome"/>
</dbReference>
<gene>
    <name evidence="1" type="ORF">A5889_000162</name>
    <name evidence="2" type="ORF">A5889_002754</name>
</gene>
<keyword evidence="3" id="KW-1185">Reference proteome</keyword>
<reference evidence="2" key="2">
    <citation type="submission" date="2017-05" db="EMBL/GenBank/DDBJ databases">
        <authorList>
            <consortium name="The Broad Institute Genomics Platform"/>
            <consortium name="The Broad Institute Genomic Center for Infectious Diseases"/>
            <person name="Earl A."/>
            <person name="Manson A."/>
            <person name="Schwartman J."/>
            <person name="Gilmore M."/>
            <person name="Abouelleil A."/>
            <person name="Cao P."/>
            <person name="Chapman S."/>
            <person name="Cusick C."/>
            <person name="Shea T."/>
            <person name="Young S."/>
            <person name="Neafsey D."/>
            <person name="Nusbaum C."/>
            <person name="Birren B."/>
        </authorList>
    </citation>
    <scope>NUCLEOTIDE SEQUENCE</scope>
    <source>
        <strain evidence="2">9D6_DIV0238</strain>
    </source>
</reference>
<protein>
    <submittedName>
        <fullName evidence="1">Uncharacterized protein</fullName>
    </submittedName>
</protein>
<evidence type="ECO:0000313" key="3">
    <source>
        <dbReference type="Proteomes" id="UP000196151"/>
    </source>
</evidence>
<reference evidence="1" key="1">
    <citation type="submission" date="2017-05" db="EMBL/GenBank/DDBJ databases">
        <title>The Genome Sequence of Enterococcus sp. 9D6_DIV0238.</title>
        <authorList>
            <consortium name="The Broad Institute Genomics Platform"/>
            <consortium name="The Broad Institute Genomic Center for Infectious Diseases"/>
            <person name="Earl A."/>
            <person name="Manson A."/>
            <person name="Schwartman J."/>
            <person name="Gilmore M."/>
            <person name="Abouelleil A."/>
            <person name="Cao P."/>
            <person name="Chapman S."/>
            <person name="Cusick C."/>
            <person name="Shea T."/>
            <person name="Young S."/>
            <person name="Neafsey D."/>
            <person name="Nusbaum C."/>
            <person name="Birren B."/>
        </authorList>
    </citation>
    <scope>NUCLEOTIDE SEQUENCE [LARGE SCALE GENOMIC DNA]</scope>
    <source>
        <strain evidence="1">9D6_DIV0238</strain>
    </source>
</reference>
<evidence type="ECO:0000313" key="1">
    <source>
        <dbReference type="EMBL" id="OUZ34687.1"/>
    </source>
</evidence>
<dbReference type="EMBL" id="NIBQ01000001">
    <property type="protein sequence ID" value="OUZ34687.1"/>
    <property type="molecule type" value="Genomic_DNA"/>
</dbReference>
<proteinExistence type="predicted"/>
<sequence>MTAFSIGELTNAIKKTKDEARKDIPRLPQQDLLNIEKCLEVSIKQNEVLKIQK</sequence>